<evidence type="ECO:0000256" key="2">
    <source>
        <dbReference type="ARBA" id="ARBA00022679"/>
    </source>
</evidence>
<dbReference type="GO" id="GO:0016757">
    <property type="term" value="F:glycosyltransferase activity"/>
    <property type="evidence" value="ECO:0007669"/>
    <property type="project" value="UniProtKB-KW"/>
</dbReference>
<dbReference type="SUPFAM" id="SSF53448">
    <property type="entry name" value="Nucleotide-diphospho-sugar transferases"/>
    <property type="match status" value="1"/>
</dbReference>
<dbReference type="Gene3D" id="3.90.550.10">
    <property type="entry name" value="Spore Coat Polysaccharide Biosynthesis Protein SpsA, Chain A"/>
    <property type="match status" value="1"/>
</dbReference>
<keyword evidence="3" id="KW-0479">Metal-binding</keyword>
<dbReference type="RefSeq" id="WP_133396988.1">
    <property type="nucleotide sequence ID" value="NZ_SNAA01000010.1"/>
</dbReference>
<evidence type="ECO:0000256" key="1">
    <source>
        <dbReference type="ARBA" id="ARBA00022676"/>
    </source>
</evidence>
<sequence>MEHPVTSDRPAASDAAIVFVADGDYAAFALHAAAQIAALHSARDFDICLCGTVPPAPLPDSLSHLGIRLCGIATGGRFDGLRLDEGRTDIVYLRLALPEAFARDYRRVLYLDADIFVERGDFAALLRADLHGHALAAVRDNSQWRTPNRRPEQFRRLGLPAAPYFNAGVMLMDLPAWRAAAITDRAVSLGEANRERMIRHDQNLLNAVLQGDWAELHPAWNWQYTRASNLLSEMVGPNLLHFIGPEKPWSHKGGRLPLRFHDAFARFTAAHFGRSPDAAGIAPSKNRDWLRKSLWKQTLSVGRMCDYLDRFDGDLDILGGAAR</sequence>
<dbReference type="Pfam" id="PF01501">
    <property type="entry name" value="Glyco_transf_8"/>
    <property type="match status" value="1"/>
</dbReference>
<comment type="caution">
    <text evidence="4">The sequence shown here is derived from an EMBL/GenBank/DDBJ whole genome shotgun (WGS) entry which is preliminary data.</text>
</comment>
<dbReference type="AlphaFoldDB" id="A0A4R6A8Y5"/>
<reference evidence="4 5" key="1">
    <citation type="submission" date="2019-03" db="EMBL/GenBank/DDBJ databases">
        <title>Primorskyibacter sp. SS33 isolated from sediments.</title>
        <authorList>
            <person name="Xunke S."/>
        </authorList>
    </citation>
    <scope>NUCLEOTIDE SEQUENCE [LARGE SCALE GENOMIC DNA]</scope>
    <source>
        <strain evidence="4 5">SS33</strain>
    </source>
</reference>
<dbReference type="GO" id="GO:0046872">
    <property type="term" value="F:metal ion binding"/>
    <property type="evidence" value="ECO:0007669"/>
    <property type="project" value="UniProtKB-KW"/>
</dbReference>
<accession>A0A4R6A8Y5</accession>
<dbReference type="InterPro" id="IPR050748">
    <property type="entry name" value="Glycosyltrans_8_dom-fam"/>
</dbReference>
<evidence type="ECO:0000313" key="5">
    <source>
        <dbReference type="Proteomes" id="UP000295701"/>
    </source>
</evidence>
<dbReference type="OrthoDB" id="5672604at2"/>
<name>A0A4R6A8Y5_9RHOB</name>
<dbReference type="Proteomes" id="UP000295701">
    <property type="component" value="Unassembled WGS sequence"/>
</dbReference>
<organism evidence="4 5">
    <name type="scientific">Palleronia sediminis</name>
    <dbReference type="NCBI Taxonomy" id="2547833"/>
    <lineage>
        <taxon>Bacteria</taxon>
        <taxon>Pseudomonadati</taxon>
        <taxon>Pseudomonadota</taxon>
        <taxon>Alphaproteobacteria</taxon>
        <taxon>Rhodobacterales</taxon>
        <taxon>Roseobacteraceae</taxon>
        <taxon>Palleronia</taxon>
    </lineage>
</organism>
<gene>
    <name evidence="4" type="ORF">E2L08_10260</name>
</gene>
<dbReference type="InterPro" id="IPR002495">
    <property type="entry name" value="Glyco_trans_8"/>
</dbReference>
<evidence type="ECO:0000313" key="4">
    <source>
        <dbReference type="EMBL" id="TDL79397.1"/>
    </source>
</evidence>
<dbReference type="CDD" id="cd04194">
    <property type="entry name" value="GT8_A4GalT_like"/>
    <property type="match status" value="1"/>
</dbReference>
<keyword evidence="5" id="KW-1185">Reference proteome</keyword>
<dbReference type="EMBL" id="SNAA01000010">
    <property type="protein sequence ID" value="TDL79397.1"/>
    <property type="molecule type" value="Genomic_DNA"/>
</dbReference>
<evidence type="ECO:0000256" key="3">
    <source>
        <dbReference type="ARBA" id="ARBA00022723"/>
    </source>
</evidence>
<keyword evidence="1" id="KW-0328">Glycosyltransferase</keyword>
<proteinExistence type="predicted"/>
<dbReference type="PANTHER" id="PTHR13778:SF47">
    <property type="entry name" value="LIPOPOLYSACCHARIDE 1,3-GALACTOSYLTRANSFERASE"/>
    <property type="match status" value="1"/>
</dbReference>
<dbReference type="PANTHER" id="PTHR13778">
    <property type="entry name" value="GLYCOSYLTRANSFERASE 8 DOMAIN-CONTAINING PROTEIN"/>
    <property type="match status" value="1"/>
</dbReference>
<protein>
    <submittedName>
        <fullName evidence="4">Glycosyltransferase</fullName>
    </submittedName>
</protein>
<keyword evidence="2 4" id="KW-0808">Transferase</keyword>
<dbReference type="InterPro" id="IPR029044">
    <property type="entry name" value="Nucleotide-diphossugar_trans"/>
</dbReference>